<name>A0ABW6PGU8_9NOCA</name>
<evidence type="ECO:0000313" key="1">
    <source>
        <dbReference type="EMBL" id="MFF0541630.1"/>
    </source>
</evidence>
<reference evidence="1 2" key="1">
    <citation type="submission" date="2024-10" db="EMBL/GenBank/DDBJ databases">
        <title>The Natural Products Discovery Center: Release of the First 8490 Sequenced Strains for Exploring Actinobacteria Biosynthetic Diversity.</title>
        <authorList>
            <person name="Kalkreuter E."/>
            <person name="Kautsar S.A."/>
            <person name="Yang D."/>
            <person name="Bader C.D."/>
            <person name="Teijaro C.N."/>
            <person name="Fluegel L."/>
            <person name="Davis C.M."/>
            <person name="Simpson J.R."/>
            <person name="Lauterbach L."/>
            <person name="Steele A.D."/>
            <person name="Gui C."/>
            <person name="Meng S."/>
            <person name="Li G."/>
            <person name="Viehrig K."/>
            <person name="Ye F."/>
            <person name="Su P."/>
            <person name="Kiefer A.F."/>
            <person name="Nichols A."/>
            <person name="Cepeda A.J."/>
            <person name="Yan W."/>
            <person name="Fan B."/>
            <person name="Jiang Y."/>
            <person name="Adhikari A."/>
            <person name="Zheng C.-J."/>
            <person name="Schuster L."/>
            <person name="Cowan T.M."/>
            <person name="Smanski M.J."/>
            <person name="Chevrette M.G."/>
            <person name="De Carvalho L.P.S."/>
            <person name="Shen B."/>
        </authorList>
    </citation>
    <scope>NUCLEOTIDE SEQUENCE [LARGE SCALE GENOMIC DNA]</scope>
    <source>
        <strain evidence="1 2">NPDC004045</strain>
    </source>
</reference>
<comment type="caution">
    <text evidence="1">The sequence shown here is derived from an EMBL/GenBank/DDBJ whole genome shotgun (WGS) entry which is preliminary data.</text>
</comment>
<proteinExistence type="predicted"/>
<evidence type="ECO:0000313" key="2">
    <source>
        <dbReference type="Proteomes" id="UP001601444"/>
    </source>
</evidence>
<keyword evidence="2" id="KW-1185">Reference proteome</keyword>
<dbReference type="EMBL" id="JBIAMX010000001">
    <property type="protein sequence ID" value="MFF0541630.1"/>
    <property type="molecule type" value="Genomic_DNA"/>
</dbReference>
<sequence length="49" mass="5363">MTVYLAALAGTILLLAMVCSGYLAAHAPRDLVRVRVRADAPRPRPRGRF</sequence>
<dbReference type="Proteomes" id="UP001601444">
    <property type="component" value="Unassembled WGS sequence"/>
</dbReference>
<organism evidence="1 2">
    <name type="scientific">Nocardia thailandica</name>
    <dbReference type="NCBI Taxonomy" id="257275"/>
    <lineage>
        <taxon>Bacteria</taxon>
        <taxon>Bacillati</taxon>
        <taxon>Actinomycetota</taxon>
        <taxon>Actinomycetes</taxon>
        <taxon>Mycobacteriales</taxon>
        <taxon>Nocardiaceae</taxon>
        <taxon>Nocardia</taxon>
    </lineage>
</organism>
<protein>
    <submittedName>
        <fullName evidence="1">Uncharacterized protein</fullName>
    </submittedName>
</protein>
<dbReference type="RefSeq" id="WP_157224726.1">
    <property type="nucleotide sequence ID" value="NZ_JBIAMX010000001.1"/>
</dbReference>
<gene>
    <name evidence="1" type="ORF">ACFYTF_02205</name>
</gene>
<accession>A0ABW6PGU8</accession>